<evidence type="ECO:0000313" key="2">
    <source>
        <dbReference type="Proteomes" id="UP000775213"/>
    </source>
</evidence>
<comment type="caution">
    <text evidence="1">The sequence shown here is derived from an EMBL/GenBank/DDBJ whole genome shotgun (WGS) entry which is preliminary data.</text>
</comment>
<dbReference type="Proteomes" id="UP000775213">
    <property type="component" value="Unassembled WGS sequence"/>
</dbReference>
<organism evidence="1 2">
    <name type="scientific">Dendrobium chrysotoxum</name>
    <name type="common">Orchid</name>
    <dbReference type="NCBI Taxonomy" id="161865"/>
    <lineage>
        <taxon>Eukaryota</taxon>
        <taxon>Viridiplantae</taxon>
        <taxon>Streptophyta</taxon>
        <taxon>Embryophyta</taxon>
        <taxon>Tracheophyta</taxon>
        <taxon>Spermatophyta</taxon>
        <taxon>Magnoliopsida</taxon>
        <taxon>Liliopsida</taxon>
        <taxon>Asparagales</taxon>
        <taxon>Orchidaceae</taxon>
        <taxon>Epidendroideae</taxon>
        <taxon>Malaxideae</taxon>
        <taxon>Dendrobiinae</taxon>
        <taxon>Dendrobium</taxon>
    </lineage>
</organism>
<dbReference type="EMBL" id="JAGFBR010000006">
    <property type="protein sequence ID" value="KAH0466029.1"/>
    <property type="molecule type" value="Genomic_DNA"/>
</dbReference>
<proteinExistence type="predicted"/>
<sequence>MLGLRSPNQGLHHENSIIETPSLSVAIKVLEQTTEAFEDMPLYLFSIKLLKDPNKRKNFMSICHDRRVHYLYYYYGNQDTTIS</sequence>
<keyword evidence="2" id="KW-1185">Reference proteome</keyword>
<reference evidence="1 2" key="1">
    <citation type="journal article" date="2021" name="Hortic Res">
        <title>Chromosome-scale assembly of the Dendrobium chrysotoxum genome enhances the understanding of orchid evolution.</title>
        <authorList>
            <person name="Zhang Y."/>
            <person name="Zhang G.Q."/>
            <person name="Zhang D."/>
            <person name="Liu X.D."/>
            <person name="Xu X.Y."/>
            <person name="Sun W.H."/>
            <person name="Yu X."/>
            <person name="Zhu X."/>
            <person name="Wang Z.W."/>
            <person name="Zhao X."/>
            <person name="Zhong W.Y."/>
            <person name="Chen H."/>
            <person name="Yin W.L."/>
            <person name="Huang T."/>
            <person name="Niu S.C."/>
            <person name="Liu Z.J."/>
        </authorList>
    </citation>
    <scope>NUCLEOTIDE SEQUENCE [LARGE SCALE GENOMIC DNA]</scope>
    <source>
        <strain evidence="1">Lindl</strain>
    </source>
</reference>
<gene>
    <name evidence="1" type="ORF">IEQ34_006132</name>
</gene>
<name>A0AAV7HD75_DENCH</name>
<dbReference type="AlphaFoldDB" id="A0AAV7HD75"/>
<evidence type="ECO:0000313" key="1">
    <source>
        <dbReference type="EMBL" id="KAH0466029.1"/>
    </source>
</evidence>
<accession>A0AAV7HD75</accession>
<protein>
    <submittedName>
        <fullName evidence="1">Uncharacterized protein</fullName>
    </submittedName>
</protein>